<keyword evidence="1" id="KW-0812">Transmembrane</keyword>
<keyword evidence="1" id="KW-1133">Transmembrane helix</keyword>
<sequence>MLDFIETILIKIFGLLPDADPNNSVITAVNNAFAVMNPTFAKIDLVFPIFVLFKILLLVLFVEMTLFLFMLVMKVATFFKA</sequence>
<evidence type="ECO:0000256" key="1">
    <source>
        <dbReference type="SAM" id="Phobius"/>
    </source>
</evidence>
<keyword evidence="1" id="KW-0472">Membrane</keyword>
<comment type="caution">
    <text evidence="2">The sequence shown here is derived from an EMBL/GenBank/DDBJ whole genome shotgun (WGS) entry which is preliminary data.</text>
</comment>
<dbReference type="AlphaFoldDB" id="A0A1F6NNU7"/>
<reference evidence="2 3" key="1">
    <citation type="journal article" date="2016" name="Nat. Commun.">
        <title>Thousands of microbial genomes shed light on interconnected biogeochemical processes in an aquifer system.</title>
        <authorList>
            <person name="Anantharaman K."/>
            <person name="Brown C.T."/>
            <person name="Hug L.A."/>
            <person name="Sharon I."/>
            <person name="Castelle C.J."/>
            <person name="Probst A.J."/>
            <person name="Thomas B.C."/>
            <person name="Singh A."/>
            <person name="Wilkins M.J."/>
            <person name="Karaoz U."/>
            <person name="Brodie E.L."/>
            <person name="Williams K.H."/>
            <person name="Hubbard S.S."/>
            <person name="Banfield J.F."/>
        </authorList>
    </citation>
    <scope>NUCLEOTIDE SEQUENCE [LARGE SCALE GENOMIC DNA]</scope>
</reference>
<protein>
    <submittedName>
        <fullName evidence="2">Uncharacterized protein</fullName>
    </submittedName>
</protein>
<evidence type="ECO:0000313" key="3">
    <source>
        <dbReference type="Proteomes" id="UP000178349"/>
    </source>
</evidence>
<organism evidence="2 3">
    <name type="scientific">Candidatus Magasanikbacteria bacterium RIFOXYC12_FULL_33_11</name>
    <dbReference type="NCBI Taxonomy" id="1798701"/>
    <lineage>
        <taxon>Bacteria</taxon>
        <taxon>Candidatus Magasanikiibacteriota</taxon>
    </lineage>
</organism>
<dbReference type="EMBL" id="MFQW01000040">
    <property type="protein sequence ID" value="OGH85611.1"/>
    <property type="molecule type" value="Genomic_DNA"/>
</dbReference>
<accession>A0A1F6NNU7</accession>
<gene>
    <name evidence="2" type="ORF">A2493_01975</name>
</gene>
<evidence type="ECO:0000313" key="2">
    <source>
        <dbReference type="EMBL" id="OGH85611.1"/>
    </source>
</evidence>
<dbReference type="Proteomes" id="UP000178349">
    <property type="component" value="Unassembled WGS sequence"/>
</dbReference>
<name>A0A1F6NNU7_9BACT</name>
<proteinExistence type="predicted"/>
<feature type="transmembrane region" description="Helical" evidence="1">
    <location>
        <begin position="45"/>
        <end position="72"/>
    </location>
</feature>